<feature type="region of interest" description="Disordered" evidence="1">
    <location>
        <begin position="1"/>
        <end position="118"/>
    </location>
</feature>
<evidence type="ECO:0008006" key="3">
    <source>
        <dbReference type="Google" id="ProtNLM"/>
    </source>
</evidence>
<proteinExistence type="predicted"/>
<dbReference type="EMBL" id="BKCJ010001228">
    <property type="protein sequence ID" value="GEU39875.1"/>
    <property type="molecule type" value="Genomic_DNA"/>
</dbReference>
<organism evidence="2">
    <name type="scientific">Tanacetum cinerariifolium</name>
    <name type="common">Dalmatian daisy</name>
    <name type="synonym">Chrysanthemum cinerariifolium</name>
    <dbReference type="NCBI Taxonomy" id="118510"/>
    <lineage>
        <taxon>Eukaryota</taxon>
        <taxon>Viridiplantae</taxon>
        <taxon>Streptophyta</taxon>
        <taxon>Embryophyta</taxon>
        <taxon>Tracheophyta</taxon>
        <taxon>Spermatophyta</taxon>
        <taxon>Magnoliopsida</taxon>
        <taxon>eudicotyledons</taxon>
        <taxon>Gunneridae</taxon>
        <taxon>Pentapetalae</taxon>
        <taxon>asterids</taxon>
        <taxon>campanulids</taxon>
        <taxon>Asterales</taxon>
        <taxon>Asteraceae</taxon>
        <taxon>Asteroideae</taxon>
        <taxon>Anthemideae</taxon>
        <taxon>Anthemidinae</taxon>
        <taxon>Tanacetum</taxon>
    </lineage>
</organism>
<reference evidence="2" key="1">
    <citation type="journal article" date="2019" name="Sci. Rep.">
        <title>Draft genome of Tanacetum cinerariifolium, the natural source of mosquito coil.</title>
        <authorList>
            <person name="Yamashiro T."/>
            <person name="Shiraishi A."/>
            <person name="Satake H."/>
            <person name="Nakayama K."/>
        </authorList>
    </citation>
    <scope>NUCLEOTIDE SEQUENCE</scope>
</reference>
<evidence type="ECO:0000313" key="2">
    <source>
        <dbReference type="EMBL" id="GEU39875.1"/>
    </source>
</evidence>
<protein>
    <recommendedName>
        <fullName evidence="3">Reverse transcriptase domain-containing protein</fullName>
    </recommendedName>
</protein>
<feature type="compositionally biased region" description="Basic and acidic residues" evidence="1">
    <location>
        <begin position="78"/>
        <end position="91"/>
    </location>
</feature>
<sequence length="546" mass="62109">MNRVGYQGLNDECVLEEGSNPGTPRAIRLPTVYASPQERKKRKQSAGESSSPRKSLKITIKQKQLVKEEKDDDDSEERLEPESHKENPKVIDDDDENDDNENEEVEEKKDDKMGSLEIRTEETYTIIPTPPSSPRKILSSDKRFDQELADVVLILTTTTSKSSHSKRQISSNYSHLPVDQVLKEVVLEIVENSTKDLIEYNLKPCIAATIIKDHDAFRSEVPTFVSHEFKTHAPRIIKELSKKYVQFNVIQVHPSTHTLIEPSSLADLQYHLFLKMKRNLQDQAASESKGIPDNMYDVPFHDNSRPLDVSKDQFEEFSDSKDESTSTDDDSFFIDNVEYAEASPSDSELFSSEVMEIVIPKGGGINDDILLAIKDDILHKKLLNINLLIANIEALNDNPTPSFDFMTKSSSTYFNSLLEETNTFDNSLPEFEIFCFDLEEISSGSTTTRSDISLPDYEAFYDDHVKEINSGSTTTHSDSFLYDSFIFDLSINSFPPADRSDFYEFVDELAHIISPPEYDCFFFKNEPNLGNVTMDVVEDIFPTRDQ</sequence>
<feature type="compositionally biased region" description="Basic and acidic residues" evidence="1">
    <location>
        <begin position="106"/>
        <end position="118"/>
    </location>
</feature>
<name>A0A6L2JVI3_TANCI</name>
<gene>
    <name evidence="2" type="ORF">Tci_011853</name>
</gene>
<dbReference type="AlphaFoldDB" id="A0A6L2JVI3"/>
<evidence type="ECO:0000256" key="1">
    <source>
        <dbReference type="SAM" id="MobiDB-lite"/>
    </source>
</evidence>
<comment type="caution">
    <text evidence="2">The sequence shown here is derived from an EMBL/GenBank/DDBJ whole genome shotgun (WGS) entry which is preliminary data.</text>
</comment>
<accession>A0A6L2JVI3</accession>
<feature type="compositionally biased region" description="Acidic residues" evidence="1">
    <location>
        <begin position="92"/>
        <end position="105"/>
    </location>
</feature>